<dbReference type="RefSeq" id="WP_279995626.1">
    <property type="nucleotide sequence ID" value="NZ_JAOCDZ010000009.1"/>
</dbReference>
<dbReference type="EMBL" id="JAOCDZ010000009">
    <property type="protein sequence ID" value="MDH0737059.1"/>
    <property type="molecule type" value="Genomic_DNA"/>
</dbReference>
<evidence type="ECO:0000313" key="2">
    <source>
        <dbReference type="EMBL" id="MDH0737059.1"/>
    </source>
</evidence>
<protein>
    <submittedName>
        <fullName evidence="2">YbjN domain-containing protein</fullName>
    </submittedName>
</protein>
<gene>
    <name evidence="2" type="ORF">N5D93_14690</name>
</gene>
<evidence type="ECO:0000256" key="1">
    <source>
        <dbReference type="SAM" id="MobiDB-lite"/>
    </source>
</evidence>
<feature type="compositionally biased region" description="Basic and acidic residues" evidence="1">
    <location>
        <begin position="153"/>
        <end position="181"/>
    </location>
</feature>
<evidence type="ECO:0000313" key="3">
    <source>
        <dbReference type="Proteomes" id="UP001161094"/>
    </source>
</evidence>
<accession>A0AA42LPD4</accession>
<reference evidence="2" key="1">
    <citation type="submission" date="2022-09" db="EMBL/GenBank/DDBJ databases">
        <title>Intensive care unit water sources are persistently colonized with multi-drug resistant bacteria and are the site of extensive horizontal gene transfer of antibiotic resistance genes.</title>
        <authorList>
            <person name="Diorio-Toth L."/>
        </authorList>
    </citation>
    <scope>NUCLEOTIDE SEQUENCE</scope>
    <source>
        <strain evidence="2">GD03843</strain>
    </source>
</reference>
<dbReference type="Proteomes" id="UP001161094">
    <property type="component" value="Unassembled WGS sequence"/>
</dbReference>
<dbReference type="InterPro" id="IPR019660">
    <property type="entry name" value="Put_sensory_transdc_reg_YbjN"/>
</dbReference>
<comment type="caution">
    <text evidence="2">The sequence shown here is derived from an EMBL/GenBank/DDBJ whole genome shotgun (WGS) entry which is preliminary data.</text>
</comment>
<organism evidence="2 3">
    <name type="scientific">Achromobacter spanius</name>
    <dbReference type="NCBI Taxonomy" id="217203"/>
    <lineage>
        <taxon>Bacteria</taxon>
        <taxon>Pseudomonadati</taxon>
        <taxon>Pseudomonadota</taxon>
        <taxon>Betaproteobacteria</taxon>
        <taxon>Burkholderiales</taxon>
        <taxon>Alcaligenaceae</taxon>
        <taxon>Achromobacter</taxon>
    </lineage>
</organism>
<sequence>MTESNLILDVNAERLQALLQSLGYRVTLSEQNGMVQLLSASQGVGFAARMGNPAQQDGHYLDYTLSCALRVQGELPAGLADRWNVEKRFARLSVQGVFLVLELDVIVAGGVSESYLRATTELWDRLLQEFLLFLRANASAEQGEAGLAGQAEGRAEQQSDQQTEQRAEQQTEQQTEQRAEQEADAAETTAAA</sequence>
<proteinExistence type="predicted"/>
<name>A0AA42LPD4_9BURK</name>
<dbReference type="Pfam" id="PF10722">
    <property type="entry name" value="YbjN"/>
    <property type="match status" value="1"/>
</dbReference>
<feature type="region of interest" description="Disordered" evidence="1">
    <location>
        <begin position="144"/>
        <end position="192"/>
    </location>
</feature>
<dbReference type="AlphaFoldDB" id="A0AA42LPD4"/>